<dbReference type="InParanoid" id="A0A0H2RNW3"/>
<dbReference type="Proteomes" id="UP000053477">
    <property type="component" value="Unassembled WGS sequence"/>
</dbReference>
<organism evidence="1 2">
    <name type="scientific">Schizopora paradoxa</name>
    <dbReference type="NCBI Taxonomy" id="27342"/>
    <lineage>
        <taxon>Eukaryota</taxon>
        <taxon>Fungi</taxon>
        <taxon>Dikarya</taxon>
        <taxon>Basidiomycota</taxon>
        <taxon>Agaricomycotina</taxon>
        <taxon>Agaricomycetes</taxon>
        <taxon>Hymenochaetales</taxon>
        <taxon>Schizoporaceae</taxon>
        <taxon>Schizopora</taxon>
    </lineage>
</organism>
<sequence length="85" mass="10072">MRSISHVISRMEYESDRHAGSLMFDVDSGVANFTTEGQNRTSPCYTNRSITPDYFLSVHRIYDHEAKERRCWHLFFRLWASVIEL</sequence>
<evidence type="ECO:0000313" key="2">
    <source>
        <dbReference type="Proteomes" id="UP000053477"/>
    </source>
</evidence>
<reference evidence="1 2" key="1">
    <citation type="submission" date="2015-04" db="EMBL/GenBank/DDBJ databases">
        <title>Complete genome sequence of Schizopora paradoxa KUC8140, a cosmopolitan wood degrader in East Asia.</title>
        <authorList>
            <consortium name="DOE Joint Genome Institute"/>
            <person name="Min B."/>
            <person name="Park H."/>
            <person name="Jang Y."/>
            <person name="Kim J.-J."/>
            <person name="Kim K.H."/>
            <person name="Pangilinan J."/>
            <person name="Lipzen A."/>
            <person name="Riley R."/>
            <person name="Grigoriev I.V."/>
            <person name="Spatafora J.W."/>
            <person name="Choi I.-G."/>
        </authorList>
    </citation>
    <scope>NUCLEOTIDE SEQUENCE [LARGE SCALE GENOMIC DNA]</scope>
    <source>
        <strain evidence="1 2">KUC8140</strain>
    </source>
</reference>
<dbReference type="EMBL" id="KQ086007">
    <property type="protein sequence ID" value="KLO11158.1"/>
    <property type="molecule type" value="Genomic_DNA"/>
</dbReference>
<evidence type="ECO:0000313" key="1">
    <source>
        <dbReference type="EMBL" id="KLO11158.1"/>
    </source>
</evidence>
<dbReference type="AlphaFoldDB" id="A0A0H2RNW3"/>
<keyword evidence="2" id="KW-1185">Reference proteome</keyword>
<gene>
    <name evidence="1" type="ORF">SCHPADRAFT_483472</name>
</gene>
<proteinExistence type="predicted"/>
<name>A0A0H2RNW3_9AGAM</name>
<protein>
    <submittedName>
        <fullName evidence="1">Uncharacterized protein</fullName>
    </submittedName>
</protein>
<accession>A0A0H2RNW3</accession>